<evidence type="ECO:0000256" key="4">
    <source>
        <dbReference type="ARBA" id="ARBA00022759"/>
    </source>
</evidence>
<sequence>MDMALGHQMEIQKKVEKALIPPKQQSRKNYSTTERESLAIIWGYKPQIFPCLLEKGFFTTVTDHLLLRLMGLKDLSGSWKGALRFKVSILLK</sequence>
<keyword evidence="4" id="KW-0255">Endonuclease</keyword>
<dbReference type="GO" id="GO:0016787">
    <property type="term" value="F:hydrolase activity"/>
    <property type="evidence" value="ECO:0007669"/>
    <property type="project" value="UniProtKB-KW"/>
</dbReference>
<keyword evidence="2" id="KW-0548">Nucleotidyltransferase</keyword>
<protein>
    <recommendedName>
        <fullName evidence="7">Reverse transcriptase RNase H-like domain-containing protein</fullName>
    </recommendedName>
</protein>
<keyword evidence="1" id="KW-0808">Transferase</keyword>
<dbReference type="Proteomes" id="UP000886998">
    <property type="component" value="Unassembled WGS sequence"/>
</dbReference>
<evidence type="ECO:0000313" key="9">
    <source>
        <dbReference type="Proteomes" id="UP000886998"/>
    </source>
</evidence>
<comment type="caution">
    <text evidence="8">The sequence shown here is derived from an EMBL/GenBank/DDBJ whole genome shotgun (WGS) entry which is preliminary data.</text>
</comment>
<dbReference type="AlphaFoldDB" id="A0A8X6MI18"/>
<gene>
    <name evidence="8" type="ORF">TNIN_167811</name>
</gene>
<organism evidence="8 9">
    <name type="scientific">Trichonephila inaurata madagascariensis</name>
    <dbReference type="NCBI Taxonomy" id="2747483"/>
    <lineage>
        <taxon>Eukaryota</taxon>
        <taxon>Metazoa</taxon>
        <taxon>Ecdysozoa</taxon>
        <taxon>Arthropoda</taxon>
        <taxon>Chelicerata</taxon>
        <taxon>Arachnida</taxon>
        <taxon>Araneae</taxon>
        <taxon>Araneomorphae</taxon>
        <taxon>Entelegynae</taxon>
        <taxon>Araneoidea</taxon>
        <taxon>Nephilidae</taxon>
        <taxon>Trichonephila</taxon>
        <taxon>Trichonephila inaurata</taxon>
    </lineage>
</organism>
<evidence type="ECO:0000256" key="5">
    <source>
        <dbReference type="ARBA" id="ARBA00022801"/>
    </source>
</evidence>
<dbReference type="Pfam" id="PF17917">
    <property type="entry name" value="RT_RNaseH"/>
    <property type="match status" value="1"/>
</dbReference>
<feature type="domain" description="Reverse transcriptase RNase H-like" evidence="7">
    <location>
        <begin position="25"/>
        <end position="70"/>
    </location>
</feature>
<keyword evidence="6" id="KW-0695">RNA-directed DNA polymerase</keyword>
<keyword evidence="5" id="KW-0378">Hydrolase</keyword>
<reference evidence="8" key="1">
    <citation type="submission" date="2020-08" db="EMBL/GenBank/DDBJ databases">
        <title>Multicomponent nature underlies the extraordinary mechanical properties of spider dragline silk.</title>
        <authorList>
            <person name="Kono N."/>
            <person name="Nakamura H."/>
            <person name="Mori M."/>
            <person name="Yoshida Y."/>
            <person name="Ohtoshi R."/>
            <person name="Malay A.D."/>
            <person name="Moran D.A.P."/>
            <person name="Tomita M."/>
            <person name="Numata K."/>
            <person name="Arakawa K."/>
        </authorList>
    </citation>
    <scope>NUCLEOTIDE SEQUENCE</scope>
</reference>
<dbReference type="EMBL" id="BMAV01026816">
    <property type="protein sequence ID" value="GFS53552.1"/>
    <property type="molecule type" value="Genomic_DNA"/>
</dbReference>
<keyword evidence="3" id="KW-0540">Nuclease</keyword>
<evidence type="ECO:0000313" key="8">
    <source>
        <dbReference type="EMBL" id="GFS53552.1"/>
    </source>
</evidence>
<accession>A0A8X6MI18</accession>
<evidence type="ECO:0000256" key="1">
    <source>
        <dbReference type="ARBA" id="ARBA00022679"/>
    </source>
</evidence>
<evidence type="ECO:0000256" key="2">
    <source>
        <dbReference type="ARBA" id="ARBA00022695"/>
    </source>
</evidence>
<evidence type="ECO:0000259" key="7">
    <source>
        <dbReference type="Pfam" id="PF17917"/>
    </source>
</evidence>
<proteinExistence type="predicted"/>
<keyword evidence="9" id="KW-1185">Reference proteome</keyword>
<evidence type="ECO:0000256" key="3">
    <source>
        <dbReference type="ARBA" id="ARBA00022722"/>
    </source>
</evidence>
<name>A0A8X6MI18_9ARAC</name>
<dbReference type="GO" id="GO:0004519">
    <property type="term" value="F:endonuclease activity"/>
    <property type="evidence" value="ECO:0007669"/>
    <property type="project" value="UniProtKB-KW"/>
</dbReference>
<evidence type="ECO:0000256" key="6">
    <source>
        <dbReference type="ARBA" id="ARBA00022918"/>
    </source>
</evidence>
<dbReference type="InterPro" id="IPR041373">
    <property type="entry name" value="RT_RNaseH"/>
</dbReference>
<dbReference type="GO" id="GO:0003964">
    <property type="term" value="F:RNA-directed DNA polymerase activity"/>
    <property type="evidence" value="ECO:0007669"/>
    <property type="project" value="UniProtKB-KW"/>
</dbReference>